<comment type="caution">
    <text evidence="1">The sequence shown here is derived from an EMBL/GenBank/DDBJ whole genome shotgun (WGS) entry which is preliminary data.</text>
</comment>
<organism evidence="1 2">
    <name type="scientific">Porites evermanni</name>
    <dbReference type="NCBI Taxonomy" id="104178"/>
    <lineage>
        <taxon>Eukaryota</taxon>
        <taxon>Metazoa</taxon>
        <taxon>Cnidaria</taxon>
        <taxon>Anthozoa</taxon>
        <taxon>Hexacorallia</taxon>
        <taxon>Scleractinia</taxon>
        <taxon>Fungiina</taxon>
        <taxon>Poritidae</taxon>
        <taxon>Porites</taxon>
    </lineage>
</organism>
<evidence type="ECO:0000313" key="2">
    <source>
        <dbReference type="Proteomes" id="UP001159427"/>
    </source>
</evidence>
<proteinExistence type="predicted"/>
<name>A0ABN8LZL8_9CNID</name>
<sequence length="137" mass="15567">MSIDFRSGVKLGDLRRKLWSRYRSNLTFQVPGGQSILGFGDINARYEIDNFLQNELPAKVKELDSRFDLEVIQSGSFTEGVSLYRKHSQDETVEQEYDFLFLIKTLTVDCNENVRRISVVEGGNSEKNGAEVSQGHS</sequence>
<protein>
    <submittedName>
        <fullName evidence="1">Uncharacterized protein</fullName>
    </submittedName>
</protein>
<accession>A0ABN8LZL8</accession>
<gene>
    <name evidence="1" type="ORF">PEVE_00016729</name>
</gene>
<reference evidence="1 2" key="1">
    <citation type="submission" date="2022-05" db="EMBL/GenBank/DDBJ databases">
        <authorList>
            <consortium name="Genoscope - CEA"/>
            <person name="William W."/>
        </authorList>
    </citation>
    <scope>NUCLEOTIDE SEQUENCE [LARGE SCALE GENOMIC DNA]</scope>
</reference>
<evidence type="ECO:0000313" key="1">
    <source>
        <dbReference type="EMBL" id="CAH3022758.1"/>
    </source>
</evidence>
<dbReference type="Proteomes" id="UP001159427">
    <property type="component" value="Unassembled WGS sequence"/>
</dbReference>
<dbReference type="EMBL" id="CALNXI010000232">
    <property type="protein sequence ID" value="CAH3022758.1"/>
    <property type="molecule type" value="Genomic_DNA"/>
</dbReference>
<keyword evidence="2" id="KW-1185">Reference proteome</keyword>